<comment type="caution">
    <text evidence="8">The sequence shown here is derived from an EMBL/GenBank/DDBJ whole genome shotgun (WGS) entry which is preliminary data.</text>
</comment>
<keyword evidence="3" id="KW-0732">Signal</keyword>
<dbReference type="CDD" id="cd05471">
    <property type="entry name" value="pepsin_like"/>
    <property type="match status" value="1"/>
</dbReference>
<dbReference type="PANTHER" id="PTHR47965">
    <property type="entry name" value="ASPARTYL PROTEASE-RELATED"/>
    <property type="match status" value="1"/>
</dbReference>
<dbReference type="PANTHER" id="PTHR47965:SF12">
    <property type="entry name" value="ASPARTIC PROTEINASE 3-RELATED"/>
    <property type="match status" value="1"/>
</dbReference>
<keyword evidence="6" id="KW-0865">Zymogen</keyword>
<evidence type="ECO:0000313" key="8">
    <source>
        <dbReference type="EMBL" id="MFG6489053.1"/>
    </source>
</evidence>
<dbReference type="InterPro" id="IPR001461">
    <property type="entry name" value="Aspartic_peptidase_A1"/>
</dbReference>
<accession>A0ABW7HGL3</accession>
<evidence type="ECO:0000256" key="6">
    <source>
        <dbReference type="ARBA" id="ARBA00023145"/>
    </source>
</evidence>
<dbReference type="EMBL" id="JBIGIC010000011">
    <property type="protein sequence ID" value="MFG6489053.1"/>
    <property type="molecule type" value="Genomic_DNA"/>
</dbReference>
<keyword evidence="5" id="KW-0378">Hydrolase</keyword>
<dbReference type="RefSeq" id="WP_394415141.1">
    <property type="nucleotide sequence ID" value="NZ_JBIGIC010000011.1"/>
</dbReference>
<dbReference type="InterPro" id="IPR001969">
    <property type="entry name" value="Aspartic_peptidase_AS"/>
</dbReference>
<keyword evidence="9" id="KW-1185">Reference proteome</keyword>
<dbReference type="Gene3D" id="2.40.70.10">
    <property type="entry name" value="Acid Proteases"/>
    <property type="match status" value="2"/>
</dbReference>
<sequence length="378" mass="40130">MGKIARVPITNFYVGGDYSASMLFGADKVPLNLLVDTGSSALAIDGKKYKPTSSDKLTKLAQSDSYGDGSSWTGAVINTQVTVGSGAALVALSDANVAVAYRESNRMFDGCDGILGLAYAPLDDAYQMPDVTWKKKYSSSQVMAGERQSIAPYLTQLDTEGVAFEVVSFLTRRSYTHLGGKGLDDPLNQGVMIIGGGTEATDLYSGSFQGVRVLADAWYNTNLKAIVVGQSGSIQVPSRPARGYPSNSIVDSGTNSLNLGPKLLHALFAKLPAAQAEMLSNAVLRGTVYTVDDIKLDQWPTLTFVLEGEAGKPDAQLAVPPQNYWQVNAYQVGAVLPAITSGDDGMAILGLPLMNGYFTVFDGEADNHRGVIRFAQAK</sequence>
<evidence type="ECO:0000256" key="5">
    <source>
        <dbReference type="ARBA" id="ARBA00022801"/>
    </source>
</evidence>
<dbReference type="InterPro" id="IPR021109">
    <property type="entry name" value="Peptidase_aspartic_dom_sf"/>
</dbReference>
<gene>
    <name evidence="8" type="ORF">ACG04R_20375</name>
</gene>
<dbReference type="SUPFAM" id="SSF50630">
    <property type="entry name" value="Acid proteases"/>
    <property type="match status" value="1"/>
</dbReference>
<dbReference type="Proteomes" id="UP001606134">
    <property type="component" value="Unassembled WGS sequence"/>
</dbReference>
<evidence type="ECO:0000256" key="4">
    <source>
        <dbReference type="ARBA" id="ARBA00022750"/>
    </source>
</evidence>
<comment type="similarity">
    <text evidence="1">Belongs to the peptidase A1 family.</text>
</comment>
<keyword evidence="4" id="KW-0064">Aspartyl protease</keyword>
<evidence type="ECO:0000259" key="7">
    <source>
        <dbReference type="PROSITE" id="PS51767"/>
    </source>
</evidence>
<feature type="domain" description="Peptidase A1" evidence="7">
    <location>
        <begin position="18"/>
        <end position="375"/>
    </location>
</feature>
<evidence type="ECO:0000256" key="1">
    <source>
        <dbReference type="ARBA" id="ARBA00007447"/>
    </source>
</evidence>
<dbReference type="InterPro" id="IPR033121">
    <property type="entry name" value="PEPTIDASE_A1"/>
</dbReference>
<evidence type="ECO:0000313" key="9">
    <source>
        <dbReference type="Proteomes" id="UP001606134"/>
    </source>
</evidence>
<evidence type="ECO:0000256" key="3">
    <source>
        <dbReference type="ARBA" id="ARBA00022729"/>
    </source>
</evidence>
<organism evidence="8 9">
    <name type="scientific">Pelomonas candidula</name>
    <dbReference type="NCBI Taxonomy" id="3299025"/>
    <lineage>
        <taxon>Bacteria</taxon>
        <taxon>Pseudomonadati</taxon>
        <taxon>Pseudomonadota</taxon>
        <taxon>Betaproteobacteria</taxon>
        <taxon>Burkholderiales</taxon>
        <taxon>Sphaerotilaceae</taxon>
        <taxon>Roseateles</taxon>
    </lineage>
</organism>
<dbReference type="Pfam" id="PF00026">
    <property type="entry name" value="Asp"/>
    <property type="match status" value="2"/>
</dbReference>
<dbReference type="PROSITE" id="PS51767">
    <property type="entry name" value="PEPTIDASE_A1"/>
    <property type="match status" value="1"/>
</dbReference>
<protein>
    <submittedName>
        <fullName evidence="8">Pepsin-like aspartic protease</fullName>
    </submittedName>
</protein>
<evidence type="ECO:0000256" key="2">
    <source>
        <dbReference type="ARBA" id="ARBA00022670"/>
    </source>
</evidence>
<keyword evidence="2" id="KW-0645">Protease</keyword>
<reference evidence="8 9" key="1">
    <citation type="submission" date="2024-08" db="EMBL/GenBank/DDBJ databases">
        <authorList>
            <person name="Lu H."/>
        </authorList>
    </citation>
    <scope>NUCLEOTIDE SEQUENCE [LARGE SCALE GENOMIC DNA]</scope>
    <source>
        <strain evidence="8 9">BYS78W</strain>
    </source>
</reference>
<dbReference type="InterPro" id="IPR034164">
    <property type="entry name" value="Pepsin-like_dom"/>
</dbReference>
<dbReference type="PRINTS" id="PR00792">
    <property type="entry name" value="PEPSIN"/>
</dbReference>
<proteinExistence type="inferred from homology"/>
<dbReference type="PROSITE" id="PS00141">
    <property type="entry name" value="ASP_PROTEASE"/>
    <property type="match status" value="1"/>
</dbReference>
<name>A0ABW7HGL3_9BURK</name>